<dbReference type="GO" id="GO:0004642">
    <property type="term" value="F:phosphoribosylformylglycinamidine synthase activity"/>
    <property type="evidence" value="ECO:0007669"/>
    <property type="project" value="UniProtKB-UniRule"/>
</dbReference>
<dbReference type="AlphaFoldDB" id="A0A075GIR0"/>
<reference evidence="9" key="1">
    <citation type="journal article" date="2014" name="Genome Biol. Evol.">
        <title>Pangenome evidence for extensive interdomain horizontal transfer affecting lineage core and shell genes in uncultured planktonic thaumarchaeota and euryarchaeota.</title>
        <authorList>
            <person name="Deschamps P."/>
            <person name="Zivanovic Y."/>
            <person name="Moreira D."/>
            <person name="Rodriguez-Valera F."/>
            <person name="Lopez-Garcia P."/>
        </authorList>
    </citation>
    <scope>NUCLEOTIDE SEQUENCE</scope>
</reference>
<dbReference type="InterPro" id="IPR010075">
    <property type="entry name" value="PRibForGlyAmidine_synth_PurQ"/>
</dbReference>
<comment type="subunit">
    <text evidence="8">Part of the FGAM synthase complex composed of 1 PurL, 1 PurQ and 2 PurS subunits.</text>
</comment>
<dbReference type="CDD" id="cd01740">
    <property type="entry name" value="GATase1_FGAR_AT"/>
    <property type="match status" value="1"/>
</dbReference>
<dbReference type="GO" id="GO:0005737">
    <property type="term" value="C:cytoplasm"/>
    <property type="evidence" value="ECO:0007669"/>
    <property type="project" value="UniProtKB-SubCell"/>
</dbReference>
<dbReference type="PROSITE" id="PS51273">
    <property type="entry name" value="GATASE_TYPE_1"/>
    <property type="match status" value="1"/>
</dbReference>
<proteinExistence type="inferred from homology"/>
<dbReference type="Pfam" id="PF13507">
    <property type="entry name" value="GATase_5"/>
    <property type="match status" value="1"/>
</dbReference>
<dbReference type="GO" id="GO:0005524">
    <property type="term" value="F:ATP binding"/>
    <property type="evidence" value="ECO:0007669"/>
    <property type="project" value="UniProtKB-KW"/>
</dbReference>
<keyword evidence="4 8" id="KW-0658">Purine biosynthesis</keyword>
<dbReference type="SMART" id="SM01211">
    <property type="entry name" value="GATase_5"/>
    <property type="match status" value="1"/>
</dbReference>
<dbReference type="InterPro" id="IPR029062">
    <property type="entry name" value="Class_I_gatase-like"/>
</dbReference>
<keyword evidence="1 8" id="KW-0963">Cytoplasm</keyword>
<dbReference type="PANTHER" id="PTHR10099:SF1">
    <property type="entry name" value="PHOSPHORIBOSYLFORMYLGLYCINAMIDINE SYNTHASE"/>
    <property type="match status" value="1"/>
</dbReference>
<evidence type="ECO:0000256" key="7">
    <source>
        <dbReference type="ARBA" id="ARBA00022962"/>
    </source>
</evidence>
<keyword evidence="7 8" id="KW-0315">Glutamine amidotransferase</keyword>
<dbReference type="Gene3D" id="3.40.50.880">
    <property type="match status" value="1"/>
</dbReference>
<dbReference type="GO" id="GO:0006189">
    <property type="term" value="P:'de novo' IMP biosynthetic process"/>
    <property type="evidence" value="ECO:0007669"/>
    <property type="project" value="UniProtKB-UniRule"/>
</dbReference>
<evidence type="ECO:0000313" key="9">
    <source>
        <dbReference type="EMBL" id="AIF01443.1"/>
    </source>
</evidence>
<comment type="catalytic activity">
    <reaction evidence="8">
        <text>N(2)-formyl-N(1)-(5-phospho-beta-D-ribosyl)glycinamide + L-glutamine + ATP + H2O = 2-formamido-N(1)-(5-O-phospho-beta-D-ribosyl)acetamidine + L-glutamate + ADP + phosphate + H(+)</text>
        <dbReference type="Rhea" id="RHEA:17129"/>
        <dbReference type="ChEBI" id="CHEBI:15377"/>
        <dbReference type="ChEBI" id="CHEBI:15378"/>
        <dbReference type="ChEBI" id="CHEBI:29985"/>
        <dbReference type="ChEBI" id="CHEBI:30616"/>
        <dbReference type="ChEBI" id="CHEBI:43474"/>
        <dbReference type="ChEBI" id="CHEBI:58359"/>
        <dbReference type="ChEBI" id="CHEBI:147286"/>
        <dbReference type="ChEBI" id="CHEBI:147287"/>
        <dbReference type="ChEBI" id="CHEBI:456216"/>
        <dbReference type="EC" id="6.3.5.3"/>
    </reaction>
</comment>
<evidence type="ECO:0000256" key="2">
    <source>
        <dbReference type="ARBA" id="ARBA00022598"/>
    </source>
</evidence>
<evidence type="ECO:0000256" key="8">
    <source>
        <dbReference type="HAMAP-Rule" id="MF_00421"/>
    </source>
</evidence>
<dbReference type="SUPFAM" id="SSF52317">
    <property type="entry name" value="Class I glutamine amidotransferase-like"/>
    <property type="match status" value="1"/>
</dbReference>
<sequence length="272" mass="29094">MTSPQELNIAVLRIEGTNCEDEAAAAFSQLGCNAEQVHLKQLLSEAKPHRKLADYDALFLPGGFSAGDYVRAGAIFAARLRTGLRDSLDEYINSGAPVLGVCNGFQILVETGALPGTPDGLSEGPEAVLHTNDSNRFEARTVMLKVEGNGGSPFTSHYARGQVIAIPNAHAEGKLQLSNERLAALERSGQVTFRYCDPQGNTGAGYPWNPNGAPGDIAGITNPRGNVLGMMPHPERVFHGWQHSDWASNGRNPDGPGDGRPLFEGVIEHLCR</sequence>
<keyword evidence="2 8" id="KW-0436">Ligase</keyword>
<evidence type="ECO:0000256" key="1">
    <source>
        <dbReference type="ARBA" id="ARBA00022490"/>
    </source>
</evidence>
<dbReference type="EMBL" id="KF900621">
    <property type="protein sequence ID" value="AIF01443.1"/>
    <property type="molecule type" value="Genomic_DNA"/>
</dbReference>
<gene>
    <name evidence="9" type="primary">purL</name>
    <name evidence="8" type="synonym">purQ</name>
</gene>
<evidence type="ECO:0000256" key="3">
    <source>
        <dbReference type="ARBA" id="ARBA00022741"/>
    </source>
</evidence>
<comment type="catalytic activity">
    <reaction evidence="8">
        <text>L-glutamine + H2O = L-glutamate + NH4(+)</text>
        <dbReference type="Rhea" id="RHEA:15889"/>
        <dbReference type="ChEBI" id="CHEBI:15377"/>
        <dbReference type="ChEBI" id="CHEBI:28938"/>
        <dbReference type="ChEBI" id="CHEBI:29985"/>
        <dbReference type="ChEBI" id="CHEBI:58359"/>
        <dbReference type="EC" id="3.5.1.2"/>
    </reaction>
</comment>
<feature type="active site" description="Nucleophile" evidence="8">
    <location>
        <position position="102"/>
    </location>
</feature>
<comment type="pathway">
    <text evidence="8">Purine metabolism; IMP biosynthesis via de novo pathway; 5-amino-1-(5-phospho-D-ribosyl)imidazole from N(2)-formyl-N(1)-(5-phospho-D-ribosyl)glycinamide: step 1/2.</text>
</comment>
<organism evidence="9">
    <name type="scientific">uncultured marine group II/III euryarchaeote KM3_148_H03</name>
    <dbReference type="NCBI Taxonomy" id="1457883"/>
    <lineage>
        <taxon>Archaea</taxon>
        <taxon>Methanobacteriati</taxon>
        <taxon>Methanobacteriota</taxon>
        <taxon>environmental samples</taxon>
    </lineage>
</organism>
<dbReference type="EC" id="6.3.5.3" evidence="8"/>
<feature type="active site" evidence="8">
    <location>
        <position position="233"/>
    </location>
</feature>
<dbReference type="PANTHER" id="PTHR10099">
    <property type="entry name" value="PHOSPHORIBOSYLFORMYLGLYCINAMIDINE SYNTHASE"/>
    <property type="match status" value="1"/>
</dbReference>
<keyword evidence="5 8" id="KW-0378">Hydrolase</keyword>
<feature type="active site" evidence="8">
    <location>
        <position position="235"/>
    </location>
</feature>
<dbReference type="UniPathway" id="UPA00074">
    <property type="reaction ID" value="UER00128"/>
</dbReference>
<evidence type="ECO:0000256" key="4">
    <source>
        <dbReference type="ARBA" id="ARBA00022755"/>
    </source>
</evidence>
<keyword evidence="3 8" id="KW-0547">Nucleotide-binding</keyword>
<dbReference type="NCBIfam" id="NF002252">
    <property type="entry name" value="PRK01175.1"/>
    <property type="match status" value="1"/>
</dbReference>
<comment type="subcellular location">
    <subcellularLocation>
        <location evidence="8">Cytoplasm</location>
    </subcellularLocation>
</comment>
<evidence type="ECO:0000256" key="5">
    <source>
        <dbReference type="ARBA" id="ARBA00022801"/>
    </source>
</evidence>
<evidence type="ECO:0000256" key="6">
    <source>
        <dbReference type="ARBA" id="ARBA00022840"/>
    </source>
</evidence>
<dbReference type="NCBIfam" id="TIGR01737">
    <property type="entry name" value="FGAM_synth_I"/>
    <property type="match status" value="1"/>
</dbReference>
<dbReference type="GO" id="GO:0004359">
    <property type="term" value="F:glutaminase activity"/>
    <property type="evidence" value="ECO:0007669"/>
    <property type="project" value="UniProtKB-EC"/>
</dbReference>
<dbReference type="HAMAP" id="MF_00421">
    <property type="entry name" value="PurQ"/>
    <property type="match status" value="1"/>
</dbReference>
<name>A0A075GIR0_9EURY</name>
<protein>
    <recommendedName>
        <fullName evidence="8">Phosphoribosylformylglycinamidine synthase subunit PurQ</fullName>
        <shortName evidence="8">FGAM synthase</shortName>
        <ecNumber evidence="8">6.3.5.3</ecNumber>
    </recommendedName>
    <alternativeName>
        <fullName evidence="8">Formylglycinamide ribonucleotide amidotransferase subunit I</fullName>
        <shortName evidence="8">FGAR amidotransferase I</shortName>
        <shortName evidence="8">FGAR-AT I</shortName>
    </alternativeName>
    <alternativeName>
        <fullName evidence="8">Glutaminase PurQ</fullName>
        <ecNumber evidence="8">3.5.1.2</ecNumber>
    </alternativeName>
    <alternativeName>
        <fullName evidence="8">Phosphoribosylformylglycinamidine synthase subunit I</fullName>
    </alternativeName>
</protein>
<keyword evidence="6 8" id="KW-0067">ATP-binding</keyword>
<dbReference type="EC" id="3.5.1.2" evidence="8"/>
<comment type="function">
    <text evidence="8">Part of the phosphoribosylformylglycinamidine synthase complex involved in the purines biosynthetic pathway. Catalyzes the ATP-dependent conversion of formylglycinamide ribonucleotide (FGAR) and glutamine to yield formylglycinamidine ribonucleotide (FGAM) and glutamate. The FGAM synthase complex is composed of three subunits. PurQ produces an ammonia molecule by converting glutamine to glutamate. PurL transfers the ammonia molecule to FGAR to form FGAM in an ATP-dependent manner. PurS interacts with PurQ and PurL and is thought to assist in the transfer of the ammonia molecule from PurQ to PurL.</text>
</comment>
<dbReference type="PIRSF" id="PIRSF001586">
    <property type="entry name" value="FGAM_synth_I"/>
    <property type="match status" value="1"/>
</dbReference>
<accession>A0A075GIR0</accession>